<dbReference type="InterPro" id="IPR019606">
    <property type="entry name" value="GerMN"/>
</dbReference>
<dbReference type="Proteomes" id="UP000198356">
    <property type="component" value="Unassembled WGS sequence"/>
</dbReference>
<sequence length="216" mass="23388">MIPRYQRILFWTMAFAILLMAGLLARGCEKAHARLNAIQDDSPIAAPIDAPEEPTTLELANDANGFITQEQRLIALPHEPSGRARALLERLLTDYALPGSVHPLPAGSAVADVFFLDLPGTHTSYAHPTGAQLAVVNLKGSFADAHPSGIESEELTLRSIIGTLHTNFPMVEQVRFVVDGQPRDTLNGHADLSQPYPAVDTVDHPLHNLAPDGTRQ</sequence>
<reference evidence="3 4" key="1">
    <citation type="submission" date="2017-06" db="EMBL/GenBank/DDBJ databases">
        <authorList>
            <person name="Kim H.J."/>
            <person name="Triplett B.A."/>
        </authorList>
    </citation>
    <scope>NUCLEOTIDE SEQUENCE [LARGE SCALE GENOMIC DNA]</scope>
    <source>
        <strain evidence="3 4">DSM 18704</strain>
    </source>
</reference>
<evidence type="ECO:0000313" key="4">
    <source>
        <dbReference type="Proteomes" id="UP000198356"/>
    </source>
</evidence>
<feature type="region of interest" description="Disordered" evidence="1">
    <location>
        <begin position="186"/>
        <end position="216"/>
    </location>
</feature>
<dbReference type="AlphaFoldDB" id="A0A239IG80"/>
<dbReference type="EMBL" id="FZOU01000003">
    <property type="protein sequence ID" value="SNS92575.1"/>
    <property type="molecule type" value="Genomic_DNA"/>
</dbReference>
<gene>
    <name evidence="3" type="ORF">SAMN05421770_10397</name>
</gene>
<dbReference type="Pfam" id="PF10646">
    <property type="entry name" value="Germane"/>
    <property type="match status" value="1"/>
</dbReference>
<accession>A0A239IG80</accession>
<dbReference type="SMART" id="SM00909">
    <property type="entry name" value="Germane"/>
    <property type="match status" value="1"/>
</dbReference>
<organism evidence="3 4">
    <name type="scientific">Granulicella rosea</name>
    <dbReference type="NCBI Taxonomy" id="474952"/>
    <lineage>
        <taxon>Bacteria</taxon>
        <taxon>Pseudomonadati</taxon>
        <taxon>Acidobacteriota</taxon>
        <taxon>Terriglobia</taxon>
        <taxon>Terriglobales</taxon>
        <taxon>Acidobacteriaceae</taxon>
        <taxon>Granulicella</taxon>
    </lineage>
</organism>
<evidence type="ECO:0000256" key="1">
    <source>
        <dbReference type="SAM" id="MobiDB-lite"/>
    </source>
</evidence>
<protein>
    <submittedName>
        <fullName evidence="3">Sporulation and spore germination</fullName>
    </submittedName>
</protein>
<evidence type="ECO:0000259" key="2">
    <source>
        <dbReference type="SMART" id="SM00909"/>
    </source>
</evidence>
<name>A0A239IG80_9BACT</name>
<dbReference type="OrthoDB" id="9809406at2"/>
<proteinExistence type="predicted"/>
<dbReference type="RefSeq" id="WP_089408226.1">
    <property type="nucleotide sequence ID" value="NZ_FZOU01000003.1"/>
</dbReference>
<evidence type="ECO:0000313" key="3">
    <source>
        <dbReference type="EMBL" id="SNS92575.1"/>
    </source>
</evidence>
<keyword evidence="4" id="KW-1185">Reference proteome</keyword>
<feature type="domain" description="GerMN" evidence="2">
    <location>
        <begin position="84"/>
        <end position="187"/>
    </location>
</feature>